<protein>
    <recommendedName>
        <fullName evidence="4">Aldehyde dehydrogenase</fullName>
    </recommendedName>
</protein>
<evidence type="ECO:0000256" key="5">
    <source>
        <dbReference type="PIRSR" id="PIRSR036492-1"/>
    </source>
</evidence>
<feature type="domain" description="Aldehyde dehydrogenase" evidence="8">
    <location>
        <begin position="4"/>
        <end position="452"/>
    </location>
</feature>
<proteinExistence type="inferred from homology"/>
<feature type="active site" evidence="5 6">
    <location>
        <position position="225"/>
    </location>
</feature>
<evidence type="ECO:0000256" key="1">
    <source>
        <dbReference type="ARBA" id="ARBA00009986"/>
    </source>
</evidence>
<evidence type="ECO:0000256" key="6">
    <source>
        <dbReference type="PROSITE-ProRule" id="PRU10007"/>
    </source>
</evidence>
<keyword evidence="10" id="KW-1185">Reference proteome</keyword>
<gene>
    <name evidence="9" type="ORF">B5C34_05775</name>
</gene>
<name>A0A219B5G6_9SPHN</name>
<dbReference type="InterPro" id="IPR016163">
    <property type="entry name" value="Ald_DH_C"/>
</dbReference>
<feature type="active site" evidence="5">
    <location>
        <position position="259"/>
    </location>
</feature>
<dbReference type="Proteomes" id="UP000198462">
    <property type="component" value="Unassembled WGS sequence"/>
</dbReference>
<dbReference type="AlphaFoldDB" id="A0A219B5G6"/>
<keyword evidence="2 4" id="KW-0560">Oxidoreductase</keyword>
<organism evidence="9 10">
    <name type="scientific">Pacificimonas flava</name>
    <dbReference type="NCBI Taxonomy" id="1234595"/>
    <lineage>
        <taxon>Bacteria</taxon>
        <taxon>Pseudomonadati</taxon>
        <taxon>Pseudomonadota</taxon>
        <taxon>Alphaproteobacteria</taxon>
        <taxon>Sphingomonadales</taxon>
        <taxon>Sphingosinicellaceae</taxon>
        <taxon>Pacificimonas</taxon>
    </lineage>
</organism>
<dbReference type="GO" id="GO:0004029">
    <property type="term" value="F:aldehyde dehydrogenase (NAD+) activity"/>
    <property type="evidence" value="ECO:0007669"/>
    <property type="project" value="TreeGrafter"/>
</dbReference>
<dbReference type="PROSITE" id="PS00687">
    <property type="entry name" value="ALDEHYDE_DEHYDR_GLU"/>
    <property type="match status" value="1"/>
</dbReference>
<comment type="caution">
    <text evidence="9">The sequence shown here is derived from an EMBL/GenBank/DDBJ whole genome shotgun (WGS) entry which is preliminary data.</text>
</comment>
<accession>A0A219B5G6</accession>
<dbReference type="PIRSF" id="PIRSF036492">
    <property type="entry name" value="ALDH"/>
    <property type="match status" value="1"/>
</dbReference>
<dbReference type="InterPro" id="IPR029510">
    <property type="entry name" value="Ald_DH_CS_GLU"/>
</dbReference>
<dbReference type="InterPro" id="IPR016162">
    <property type="entry name" value="Ald_DH_N"/>
</dbReference>
<evidence type="ECO:0000313" key="9">
    <source>
        <dbReference type="EMBL" id="OWV33018.1"/>
    </source>
</evidence>
<dbReference type="OrthoDB" id="9812625at2"/>
<dbReference type="RefSeq" id="WP_088711807.1">
    <property type="nucleotide sequence ID" value="NZ_NFZT01000001.1"/>
</dbReference>
<dbReference type="STRING" id="1234595.C725_1308"/>
<dbReference type="PANTHER" id="PTHR43570:SF20">
    <property type="entry name" value="ALDEHYDE DEHYDROGENASE ALDX-RELATED"/>
    <property type="match status" value="1"/>
</dbReference>
<evidence type="ECO:0000256" key="7">
    <source>
        <dbReference type="RuleBase" id="RU003345"/>
    </source>
</evidence>
<dbReference type="Gene3D" id="3.40.605.10">
    <property type="entry name" value="Aldehyde Dehydrogenase, Chain A, domain 1"/>
    <property type="match status" value="1"/>
</dbReference>
<dbReference type="GO" id="GO:0005737">
    <property type="term" value="C:cytoplasm"/>
    <property type="evidence" value="ECO:0007669"/>
    <property type="project" value="TreeGrafter"/>
</dbReference>
<evidence type="ECO:0000259" key="8">
    <source>
        <dbReference type="Pfam" id="PF00171"/>
    </source>
</evidence>
<evidence type="ECO:0000256" key="3">
    <source>
        <dbReference type="ARBA" id="ARBA00023027"/>
    </source>
</evidence>
<dbReference type="SUPFAM" id="SSF53720">
    <property type="entry name" value="ALDH-like"/>
    <property type="match status" value="1"/>
</dbReference>
<dbReference type="EMBL" id="NFZT01000001">
    <property type="protein sequence ID" value="OWV33018.1"/>
    <property type="molecule type" value="Genomic_DNA"/>
</dbReference>
<dbReference type="Gene3D" id="3.40.309.10">
    <property type="entry name" value="Aldehyde Dehydrogenase, Chain A, domain 2"/>
    <property type="match status" value="1"/>
</dbReference>
<dbReference type="InterPro" id="IPR015590">
    <property type="entry name" value="Aldehyde_DH_dom"/>
</dbReference>
<comment type="similarity">
    <text evidence="1 4 7">Belongs to the aldehyde dehydrogenase family.</text>
</comment>
<evidence type="ECO:0000313" key="10">
    <source>
        <dbReference type="Proteomes" id="UP000198462"/>
    </source>
</evidence>
<dbReference type="InterPro" id="IPR012394">
    <property type="entry name" value="Aldehyde_DH_NAD(P)"/>
</dbReference>
<evidence type="ECO:0000256" key="2">
    <source>
        <dbReference type="ARBA" id="ARBA00023002"/>
    </source>
</evidence>
<dbReference type="GO" id="GO:0006081">
    <property type="term" value="P:aldehyde metabolic process"/>
    <property type="evidence" value="ECO:0007669"/>
    <property type="project" value="InterPro"/>
</dbReference>
<dbReference type="InterPro" id="IPR016161">
    <property type="entry name" value="Ald_DH/histidinol_DH"/>
</dbReference>
<reference evidence="10" key="1">
    <citation type="submission" date="2017-05" db="EMBL/GenBank/DDBJ databases">
        <authorList>
            <person name="Lin X."/>
        </authorList>
    </citation>
    <scope>NUCLEOTIDE SEQUENCE [LARGE SCALE GENOMIC DNA]</scope>
    <source>
        <strain evidence="10">JLT2012</strain>
    </source>
</reference>
<keyword evidence="3" id="KW-0520">NAD</keyword>
<dbReference type="Pfam" id="PF00171">
    <property type="entry name" value="Aldedh"/>
    <property type="match status" value="1"/>
</dbReference>
<evidence type="ECO:0000256" key="4">
    <source>
        <dbReference type="PIRNR" id="PIRNR036492"/>
    </source>
</evidence>
<dbReference type="PANTHER" id="PTHR43570">
    <property type="entry name" value="ALDEHYDE DEHYDROGENASE"/>
    <property type="match status" value="1"/>
</dbReference>
<dbReference type="CDD" id="cd07133">
    <property type="entry name" value="ALDH_CALDH_CalB"/>
    <property type="match status" value="1"/>
</dbReference>
<sequence>MATQIAPTENPQAADMHDILRRQRAAFMAELPVGAAIRKDRIRRAIDLLKTHQTELVEALTEDFGHRSKDQSMFTDIAGSVGPLKHSLKHVDDWMKPEKRKVDFPLNLLGAKARIEFQPKGVIGVISPWNFPVNLTFAPLAQIFAAGNRAMVKPSEFTPETSDLMSRLASKYFDETELAFINGGPEVGKEFSGLAFDHLIFTGATGIAKHILHGAADNLVPVTLELGGKSPVIVGESADLDVTTKRVAMGKMLNAGQICLAPDYMLVPRSKERDVVGGLTSAAVEMYPSLLSNDDYTSIVNGRHRERLQGLVDDAREKGAEVIEVNPAGEDFASANSNKMPLTIVRNPTDDMKVMQEEIFGPVLPIKTYDRLEEAVGYVNANDRPLGLYYFGTDSKEETRVLDQTISGGVTVNDVIFHVSVEDLPFGGIGPSGMGSYHGHDGFKTFSHAKSIYTQPKLDVAKMGGMRPPYGEALRKTVKRQMG</sequence>